<dbReference type="InterPro" id="IPR017452">
    <property type="entry name" value="GPCR_Rhodpsn_7TM"/>
</dbReference>
<dbReference type="Pfam" id="PF00001">
    <property type="entry name" value="7tm_1"/>
    <property type="match status" value="1"/>
</dbReference>
<dbReference type="Gene3D" id="1.20.1070.10">
    <property type="entry name" value="Rhodopsin 7-helix transmembrane proteins"/>
    <property type="match status" value="1"/>
</dbReference>
<dbReference type="PRINTS" id="PR00237">
    <property type="entry name" value="GPCRRHODOPSN"/>
</dbReference>
<dbReference type="InterPro" id="IPR000276">
    <property type="entry name" value="GPCR_Rhodpsn"/>
</dbReference>
<dbReference type="GO" id="GO:0004930">
    <property type="term" value="F:G protein-coupled receptor activity"/>
    <property type="evidence" value="ECO:0007669"/>
    <property type="project" value="UniProtKB-KW"/>
</dbReference>
<feature type="transmembrane region" description="Helical" evidence="8">
    <location>
        <begin position="242"/>
        <end position="267"/>
    </location>
</feature>
<evidence type="ECO:0000256" key="1">
    <source>
        <dbReference type="ARBA" id="ARBA00004141"/>
    </source>
</evidence>
<dbReference type="GO" id="GO:0005886">
    <property type="term" value="C:plasma membrane"/>
    <property type="evidence" value="ECO:0007669"/>
    <property type="project" value="TreeGrafter"/>
</dbReference>
<dbReference type="EMBL" id="AY814696">
    <property type="protein sequence ID" value="AAW26428.1"/>
    <property type="molecule type" value="mRNA"/>
</dbReference>
<feature type="transmembrane region" description="Helical" evidence="8">
    <location>
        <begin position="141"/>
        <end position="162"/>
    </location>
</feature>
<dbReference type="SUPFAM" id="SSF81321">
    <property type="entry name" value="Family A G protein-coupled receptor-like"/>
    <property type="match status" value="1"/>
</dbReference>
<evidence type="ECO:0000256" key="3">
    <source>
        <dbReference type="ARBA" id="ARBA00022989"/>
    </source>
</evidence>
<reference evidence="10" key="2">
    <citation type="journal article" date="2006" name="PLoS Pathog.">
        <title>New perspectives on host-parasite interplay by comparative transcriptomic and proteomic analyses of Schistosoma japonicum.</title>
        <authorList>
            <person name="Liu F."/>
            <person name="Lu J."/>
            <person name="Hu W."/>
            <person name="Wang S.Y."/>
            <person name="Cui S.J."/>
            <person name="Chi M."/>
            <person name="Yan Q."/>
            <person name="Wang X.R."/>
            <person name="Song H.D."/>
            <person name="Xu X.N."/>
            <person name="Wang J.J."/>
            <person name="Zhang X.L."/>
            <person name="Zhang X."/>
            <person name="Wang Z.Q."/>
            <person name="Xue C.L."/>
            <person name="Brindley P.J."/>
            <person name="McManus D.P."/>
            <person name="Yang P.Y."/>
            <person name="Feng Z."/>
            <person name="Chen Z."/>
            <person name="Han Z.G."/>
        </authorList>
    </citation>
    <scope>NUCLEOTIDE SEQUENCE</scope>
</reference>
<evidence type="ECO:0000313" key="11">
    <source>
        <dbReference type="EMBL" id="TNN07942.1"/>
    </source>
</evidence>
<evidence type="ECO:0000256" key="8">
    <source>
        <dbReference type="SAM" id="Phobius"/>
    </source>
</evidence>
<evidence type="ECO:0000259" key="9">
    <source>
        <dbReference type="PROSITE" id="PS50262"/>
    </source>
</evidence>
<evidence type="ECO:0000256" key="2">
    <source>
        <dbReference type="ARBA" id="ARBA00022692"/>
    </source>
</evidence>
<evidence type="ECO:0000256" key="6">
    <source>
        <dbReference type="ARBA" id="ARBA00023170"/>
    </source>
</evidence>
<keyword evidence="2 8" id="KW-0812">Transmembrane</keyword>
<evidence type="ECO:0000256" key="5">
    <source>
        <dbReference type="ARBA" id="ARBA00023136"/>
    </source>
</evidence>
<name>Q5DCM8_SCHJA</name>
<proteinExistence type="evidence at transcript level"/>
<feature type="transmembrane region" description="Helical" evidence="8">
    <location>
        <begin position="49"/>
        <end position="70"/>
    </location>
</feature>
<dbReference type="EMBL" id="SKCS01000418">
    <property type="protein sequence ID" value="TNN07942.1"/>
    <property type="molecule type" value="Genomic_DNA"/>
</dbReference>
<dbReference type="AlphaFoldDB" id="Q5DCM8"/>
<reference evidence="10" key="1">
    <citation type="submission" date="2004-11" db="EMBL/GenBank/DDBJ databases">
        <title>The full-length cDNA sequences of Schistosoma japonicum genes.</title>
        <authorList>
            <person name="Han Z."/>
        </authorList>
    </citation>
    <scope>NUCLEOTIDE SEQUENCE</scope>
</reference>
<feature type="transmembrane region" description="Helical" evidence="8">
    <location>
        <begin position="103"/>
        <end position="121"/>
    </location>
</feature>
<organism evidence="10">
    <name type="scientific">Schistosoma japonicum</name>
    <name type="common">Blood fluke</name>
    <dbReference type="NCBI Taxonomy" id="6182"/>
    <lineage>
        <taxon>Eukaryota</taxon>
        <taxon>Metazoa</taxon>
        <taxon>Spiralia</taxon>
        <taxon>Lophotrochozoa</taxon>
        <taxon>Platyhelminthes</taxon>
        <taxon>Trematoda</taxon>
        <taxon>Digenea</taxon>
        <taxon>Strigeidida</taxon>
        <taxon>Schistosomatoidea</taxon>
        <taxon>Schistosomatidae</taxon>
        <taxon>Schistosoma</taxon>
    </lineage>
</organism>
<keyword evidence="7" id="KW-0807">Transducer</keyword>
<dbReference type="STRING" id="6182.Q5DCM8"/>
<dbReference type="PANTHER" id="PTHR24243">
    <property type="entry name" value="G-PROTEIN COUPLED RECEPTOR"/>
    <property type="match status" value="1"/>
</dbReference>
<keyword evidence="6" id="KW-0675">Receptor</keyword>
<gene>
    <name evidence="11" type="ORF">EWB00_007388</name>
</gene>
<evidence type="ECO:0000256" key="4">
    <source>
        <dbReference type="ARBA" id="ARBA00023040"/>
    </source>
</evidence>
<sequence length="340" mass="40004">MEQYNKTTDYSHLVGSFRAYISPIIAIIGILGNCFIIIIFLQEKIKSRFSIYSIFLAIANIIILIMNTLIDDFLGRGLYYATYQQIYFKLDTISKFWCKFVEYLSNTMYFTSSYLIVIFSIDRLLTIHQPITFYSIYHKQWALIACIIIYLLGIISNSPLLFVQTLMIDKSSRTNFTCRMISEHPIAKFTITFETIATFTLPFCLVLILNIFICIQLWTLKMNRIALLPTDSSRNSMEMGRVFGHLALSTVFLLLYLPMVCFVLIRLSQTLLHVDRHKLYAMRIIDLSRLFSSVKDITYGVNFFLYLIFLKNFRQRFNHLICCKMMSPRRRTTLHRPHER</sequence>
<comment type="subcellular location">
    <subcellularLocation>
        <location evidence="1">Membrane</location>
        <topology evidence="1">Multi-pass membrane protein</topology>
    </subcellularLocation>
</comment>
<keyword evidence="5 8" id="KW-0472">Membrane</keyword>
<evidence type="ECO:0000313" key="12">
    <source>
        <dbReference type="Proteomes" id="UP000311919"/>
    </source>
</evidence>
<dbReference type="Proteomes" id="UP000311919">
    <property type="component" value="Unassembled WGS sequence"/>
</dbReference>
<protein>
    <submittedName>
        <fullName evidence="10">SJCHGC05344 protein</fullName>
    </submittedName>
</protein>
<accession>Q5DCM8</accession>
<dbReference type="PANTHER" id="PTHR24243:SF233">
    <property type="entry name" value="THYROTROPIN-RELEASING HORMONE RECEPTOR"/>
    <property type="match status" value="1"/>
</dbReference>
<keyword evidence="12" id="KW-1185">Reference proteome</keyword>
<feature type="transmembrane region" description="Helical" evidence="8">
    <location>
        <begin position="287"/>
        <end position="309"/>
    </location>
</feature>
<dbReference type="CDD" id="cd00637">
    <property type="entry name" value="7tm_classA_rhodopsin-like"/>
    <property type="match status" value="1"/>
</dbReference>
<feature type="transmembrane region" description="Helical" evidence="8">
    <location>
        <begin position="199"/>
        <end position="221"/>
    </location>
</feature>
<evidence type="ECO:0000313" key="10">
    <source>
        <dbReference type="EMBL" id="AAW26428.1"/>
    </source>
</evidence>
<keyword evidence="3 8" id="KW-1133">Transmembrane helix</keyword>
<reference evidence="11 12" key="3">
    <citation type="submission" date="2019-03" db="EMBL/GenBank/DDBJ databases">
        <title>An improved genome assembly of the fluke Schistosoma japonicum.</title>
        <authorList>
            <person name="Hu W."/>
            <person name="Luo F."/>
            <person name="Yin M."/>
            <person name="Mo X."/>
            <person name="Sun C."/>
            <person name="Wu Q."/>
            <person name="Zhu B."/>
            <person name="Xiang M."/>
            <person name="Wang J."/>
            <person name="Wang Y."/>
            <person name="Zhang T."/>
            <person name="Xu B."/>
            <person name="Zheng H."/>
            <person name="Feng Z."/>
        </authorList>
    </citation>
    <scope>NUCLEOTIDE SEQUENCE [LARGE SCALE GENOMIC DNA]</scope>
    <source>
        <strain evidence="11">HuSjv2</strain>
        <tissue evidence="11">Worms</tissue>
    </source>
</reference>
<dbReference type="OrthoDB" id="9990906at2759"/>
<keyword evidence="4" id="KW-0297">G-protein coupled receptor</keyword>
<dbReference type="PROSITE" id="PS50262">
    <property type="entry name" value="G_PROTEIN_RECEP_F1_2"/>
    <property type="match status" value="1"/>
</dbReference>
<feature type="domain" description="G-protein coupled receptors family 1 profile" evidence="9">
    <location>
        <begin position="32"/>
        <end position="306"/>
    </location>
</feature>
<feature type="transmembrane region" description="Helical" evidence="8">
    <location>
        <begin position="20"/>
        <end position="42"/>
    </location>
</feature>
<evidence type="ECO:0000256" key="7">
    <source>
        <dbReference type="ARBA" id="ARBA00023224"/>
    </source>
</evidence>